<dbReference type="InterPro" id="IPR012338">
    <property type="entry name" value="Beta-lactam/transpept-like"/>
</dbReference>
<comment type="subcellular location">
    <subcellularLocation>
        <location evidence="1">Membrane</location>
    </subcellularLocation>
</comment>
<keyword evidence="2" id="KW-0472">Membrane</keyword>
<comment type="caution">
    <text evidence="4">The sequence shown here is derived from an EMBL/GenBank/DDBJ whole genome shotgun (WGS) entry which is preliminary data.</text>
</comment>
<dbReference type="InterPro" id="IPR050491">
    <property type="entry name" value="AmpC-like"/>
</dbReference>
<proteinExistence type="predicted"/>
<dbReference type="AlphaFoldDB" id="A0A8J3VE34"/>
<dbReference type="EMBL" id="BONY01000005">
    <property type="protein sequence ID" value="GIH02966.1"/>
    <property type="molecule type" value="Genomic_DNA"/>
</dbReference>
<dbReference type="InterPro" id="IPR001466">
    <property type="entry name" value="Beta-lactam-related"/>
</dbReference>
<gene>
    <name evidence="4" type="ORF">Rhe02_10330</name>
</gene>
<evidence type="ECO:0000256" key="1">
    <source>
        <dbReference type="ARBA" id="ARBA00004370"/>
    </source>
</evidence>
<sequence>MSSLPDSWAFLGTFSGTVLVARPQEAVLKRAYGLADRARNAPNTVDTKFNIASMGKMFTGVAVAQLTQSFGDSAARYVPGLAPEITLHHLLTHTSGLAEALGPELPTVAQIVAQRPVSKPGSSFAYSNAGFIVLGAVIEKISGMPYAAYVRSHVLEPAGMTATGIEAYRPRDVAGMALGYLPDGGDSGDRVHVANPSGGAYSTVSDMYSFATALQSGKLLPAPLVEMVTAGKVDANRPGGPPMDRYAYGFSDQTVNGIRIVGHNGGTPGYEAQLDIYPQREQVAVLLSNVDRGVMPVARQAQDLLTGSR</sequence>
<evidence type="ECO:0000259" key="3">
    <source>
        <dbReference type="Pfam" id="PF00144"/>
    </source>
</evidence>
<dbReference type="PANTHER" id="PTHR46825:SF11">
    <property type="entry name" value="PENICILLIN-BINDING PROTEIN 4"/>
    <property type="match status" value="1"/>
</dbReference>
<name>A0A8J3VE34_9ACTN</name>
<evidence type="ECO:0000256" key="2">
    <source>
        <dbReference type="ARBA" id="ARBA00023136"/>
    </source>
</evidence>
<dbReference type="GO" id="GO:0016020">
    <property type="term" value="C:membrane"/>
    <property type="evidence" value="ECO:0007669"/>
    <property type="project" value="UniProtKB-SubCell"/>
</dbReference>
<feature type="domain" description="Beta-lactamase-related" evidence="3">
    <location>
        <begin position="16"/>
        <end position="299"/>
    </location>
</feature>
<dbReference type="Pfam" id="PF00144">
    <property type="entry name" value="Beta-lactamase"/>
    <property type="match status" value="1"/>
</dbReference>
<accession>A0A8J3VE34</accession>
<dbReference type="SUPFAM" id="SSF56601">
    <property type="entry name" value="beta-lactamase/transpeptidase-like"/>
    <property type="match status" value="1"/>
</dbReference>
<dbReference type="PANTHER" id="PTHR46825">
    <property type="entry name" value="D-ALANYL-D-ALANINE-CARBOXYPEPTIDASE/ENDOPEPTIDASE AMPH"/>
    <property type="match status" value="1"/>
</dbReference>
<evidence type="ECO:0000313" key="5">
    <source>
        <dbReference type="Proteomes" id="UP000612899"/>
    </source>
</evidence>
<organism evidence="4 5">
    <name type="scientific">Rhizocola hellebori</name>
    <dbReference type="NCBI Taxonomy" id="1392758"/>
    <lineage>
        <taxon>Bacteria</taxon>
        <taxon>Bacillati</taxon>
        <taxon>Actinomycetota</taxon>
        <taxon>Actinomycetes</taxon>
        <taxon>Micromonosporales</taxon>
        <taxon>Micromonosporaceae</taxon>
        <taxon>Rhizocola</taxon>
    </lineage>
</organism>
<evidence type="ECO:0000313" key="4">
    <source>
        <dbReference type="EMBL" id="GIH02966.1"/>
    </source>
</evidence>
<reference evidence="4" key="1">
    <citation type="submission" date="2021-01" db="EMBL/GenBank/DDBJ databases">
        <title>Whole genome shotgun sequence of Rhizocola hellebori NBRC 109834.</title>
        <authorList>
            <person name="Komaki H."/>
            <person name="Tamura T."/>
        </authorList>
    </citation>
    <scope>NUCLEOTIDE SEQUENCE</scope>
    <source>
        <strain evidence="4">NBRC 109834</strain>
    </source>
</reference>
<dbReference type="Proteomes" id="UP000612899">
    <property type="component" value="Unassembled WGS sequence"/>
</dbReference>
<protein>
    <recommendedName>
        <fullName evidence="3">Beta-lactamase-related domain-containing protein</fullName>
    </recommendedName>
</protein>
<dbReference type="RefSeq" id="WP_203906897.1">
    <property type="nucleotide sequence ID" value="NZ_BONY01000005.1"/>
</dbReference>
<dbReference type="Gene3D" id="3.40.710.10">
    <property type="entry name" value="DD-peptidase/beta-lactamase superfamily"/>
    <property type="match status" value="1"/>
</dbReference>
<keyword evidence="5" id="KW-1185">Reference proteome</keyword>